<dbReference type="RefSeq" id="WP_133484410.1">
    <property type="nucleotide sequence ID" value="NZ_SNWH01000037.1"/>
</dbReference>
<evidence type="ECO:0000313" key="2">
    <source>
        <dbReference type="EMBL" id="TDN95925.1"/>
    </source>
</evidence>
<reference evidence="2 3" key="1">
    <citation type="submission" date="2019-03" db="EMBL/GenBank/DDBJ databases">
        <title>Freshwater and sediment microbial communities from various areas in North America, analyzing microbe dynamics in response to fracking.</title>
        <authorList>
            <person name="Lamendella R."/>
        </authorList>
    </citation>
    <scope>NUCLEOTIDE SEQUENCE [LARGE SCALE GENOMIC DNA]</scope>
    <source>
        <strain evidence="2 3">1_TX</strain>
    </source>
</reference>
<dbReference type="Proteomes" id="UP000295150">
    <property type="component" value="Unassembled WGS sequence"/>
</dbReference>
<comment type="caution">
    <text evidence="2">The sequence shown here is derived from an EMBL/GenBank/DDBJ whole genome shotgun (WGS) entry which is preliminary data.</text>
</comment>
<keyword evidence="3" id="KW-1185">Reference proteome</keyword>
<proteinExistence type="predicted"/>
<dbReference type="Gene3D" id="3.30.1340.30">
    <property type="match status" value="1"/>
</dbReference>
<feature type="domain" description="BON" evidence="1">
    <location>
        <begin position="39"/>
        <end position="106"/>
    </location>
</feature>
<organism evidence="2 3">
    <name type="scientific">Halomonas ventosae</name>
    <dbReference type="NCBI Taxonomy" id="229007"/>
    <lineage>
        <taxon>Bacteria</taxon>
        <taxon>Pseudomonadati</taxon>
        <taxon>Pseudomonadota</taxon>
        <taxon>Gammaproteobacteria</taxon>
        <taxon>Oceanospirillales</taxon>
        <taxon>Halomonadaceae</taxon>
        <taxon>Halomonas</taxon>
    </lineage>
</organism>
<dbReference type="PROSITE" id="PS51257">
    <property type="entry name" value="PROKAR_LIPOPROTEIN"/>
    <property type="match status" value="1"/>
</dbReference>
<protein>
    <submittedName>
        <fullName evidence="2">BON domain-containing protein</fullName>
    </submittedName>
</protein>
<evidence type="ECO:0000259" key="1">
    <source>
        <dbReference type="PROSITE" id="PS50914"/>
    </source>
</evidence>
<name>A0A4R6GNH9_9GAMM</name>
<dbReference type="PROSITE" id="PS50914">
    <property type="entry name" value="BON"/>
    <property type="match status" value="1"/>
</dbReference>
<accession>A0A4R6GNH9</accession>
<dbReference type="OrthoDB" id="6168338at2"/>
<dbReference type="InterPro" id="IPR007055">
    <property type="entry name" value="BON_dom"/>
</dbReference>
<evidence type="ECO:0000313" key="3">
    <source>
        <dbReference type="Proteomes" id="UP000295150"/>
    </source>
</evidence>
<dbReference type="Pfam" id="PF04972">
    <property type="entry name" value="BON"/>
    <property type="match status" value="1"/>
</dbReference>
<sequence>MRHRHHWLGSLTIPGVVVAGLLVGCADAPVNESARVTQQDSLPAVQIKARLLEAPDLAGSAIDIELQDGRATLSGFVETSEQRRRAEAIAHEHDKVDTIDNQITVK</sequence>
<dbReference type="EMBL" id="SNWH01000037">
    <property type="protein sequence ID" value="TDN95925.1"/>
    <property type="molecule type" value="Genomic_DNA"/>
</dbReference>
<dbReference type="AlphaFoldDB" id="A0A4R6GNH9"/>
<gene>
    <name evidence="2" type="ORF">DFO68_1373</name>
</gene>